<dbReference type="EMBL" id="JAGQLJ010000021">
    <property type="protein sequence ID" value="MCA9380855.1"/>
    <property type="molecule type" value="Genomic_DNA"/>
</dbReference>
<dbReference type="InterPro" id="IPR014001">
    <property type="entry name" value="Helicase_ATP-bd"/>
</dbReference>
<dbReference type="InterPro" id="IPR044722">
    <property type="entry name" value="SecA_SF2_C"/>
</dbReference>
<dbReference type="Pfam" id="PF21090">
    <property type="entry name" value="P-loop_SecA"/>
    <property type="match status" value="2"/>
</dbReference>
<evidence type="ECO:0000256" key="2">
    <source>
        <dbReference type="ARBA" id="ARBA00007650"/>
    </source>
</evidence>
<name>A0A955L1K8_9BACT</name>
<comment type="similarity">
    <text evidence="2 12">Belongs to the SecA family.</text>
</comment>
<dbReference type="Gene3D" id="3.90.1440.10">
    <property type="entry name" value="SecA, preprotein cross-linking domain"/>
    <property type="match status" value="1"/>
</dbReference>
<dbReference type="GO" id="GO:0065002">
    <property type="term" value="P:intracellular protein transmembrane transport"/>
    <property type="evidence" value="ECO:0007669"/>
    <property type="project" value="UniProtKB-UniRule"/>
</dbReference>
<evidence type="ECO:0000313" key="19">
    <source>
        <dbReference type="Proteomes" id="UP000775877"/>
    </source>
</evidence>
<dbReference type="CDD" id="cd18803">
    <property type="entry name" value="SF2_C_secA"/>
    <property type="match status" value="1"/>
</dbReference>
<dbReference type="AlphaFoldDB" id="A0A955L1K8"/>
<evidence type="ECO:0000259" key="17">
    <source>
        <dbReference type="PROSITE" id="PS51196"/>
    </source>
</evidence>
<evidence type="ECO:0000313" key="18">
    <source>
        <dbReference type="EMBL" id="MCA9380855.1"/>
    </source>
</evidence>
<gene>
    <name evidence="12 18" type="primary">secA</name>
    <name evidence="18" type="ORF">KC678_01180</name>
</gene>
<keyword evidence="5 12" id="KW-0963">Cytoplasm</keyword>
<feature type="coiled-coil region" evidence="13">
    <location>
        <begin position="26"/>
        <end position="65"/>
    </location>
</feature>
<evidence type="ECO:0000256" key="6">
    <source>
        <dbReference type="ARBA" id="ARBA00022741"/>
    </source>
</evidence>
<evidence type="ECO:0000256" key="8">
    <source>
        <dbReference type="ARBA" id="ARBA00022927"/>
    </source>
</evidence>
<keyword evidence="11 12" id="KW-0472">Membrane</keyword>
<evidence type="ECO:0000256" key="13">
    <source>
        <dbReference type="SAM" id="Coils"/>
    </source>
</evidence>
<dbReference type="InterPro" id="IPR036266">
    <property type="entry name" value="SecA_Wing/Scaffold_sf"/>
</dbReference>
<dbReference type="PRINTS" id="PR00906">
    <property type="entry name" value="SECA"/>
</dbReference>
<feature type="binding site" evidence="12">
    <location>
        <position position="560"/>
    </location>
    <ligand>
        <name>ATP</name>
        <dbReference type="ChEBI" id="CHEBI:30616"/>
    </ligand>
</feature>
<dbReference type="Gene3D" id="1.10.3060.10">
    <property type="entry name" value="Helical scaffold and wing domains of SecA"/>
    <property type="match status" value="1"/>
</dbReference>
<evidence type="ECO:0000256" key="3">
    <source>
        <dbReference type="ARBA" id="ARBA00022448"/>
    </source>
</evidence>
<dbReference type="PANTHER" id="PTHR30612">
    <property type="entry name" value="SECA INNER MEMBRANE COMPONENT OF SEC PROTEIN SECRETION SYSTEM"/>
    <property type="match status" value="1"/>
</dbReference>
<evidence type="ECO:0000256" key="5">
    <source>
        <dbReference type="ARBA" id="ARBA00022490"/>
    </source>
</evidence>
<evidence type="ECO:0000259" key="16">
    <source>
        <dbReference type="PROSITE" id="PS51194"/>
    </source>
</evidence>
<proteinExistence type="inferred from homology"/>
<dbReference type="Gene3D" id="3.40.50.300">
    <property type="entry name" value="P-loop containing nucleotide triphosphate hydrolases"/>
    <property type="match status" value="2"/>
</dbReference>
<comment type="subunit">
    <text evidence="12">Monomer and homodimer. Part of the essential Sec protein translocation apparatus which comprises SecA, SecYEG and auxiliary proteins SecDF. Other proteins may also be involved.</text>
</comment>
<evidence type="ECO:0000256" key="7">
    <source>
        <dbReference type="ARBA" id="ARBA00022840"/>
    </source>
</evidence>
<dbReference type="GO" id="GO:0006605">
    <property type="term" value="P:protein targeting"/>
    <property type="evidence" value="ECO:0007669"/>
    <property type="project" value="UniProtKB-UniRule"/>
</dbReference>
<comment type="function">
    <text evidence="12">Part of the Sec protein translocase complex. Interacts with the SecYEG preprotein conducting channel. Has a central role in coupling the hydrolysis of ATP to the transfer of proteins into and across the cell membrane, serving as an ATP-driven molecular motor driving the stepwise translocation of polypeptide chains across the membrane.</text>
</comment>
<feature type="domain" description="Helicase C-terminal" evidence="16">
    <location>
        <begin position="482"/>
        <end position="652"/>
    </location>
</feature>
<feature type="binding site" evidence="12">
    <location>
        <position position="114"/>
    </location>
    <ligand>
        <name>ATP</name>
        <dbReference type="ChEBI" id="CHEBI:30616"/>
    </ligand>
</feature>
<accession>A0A955L1K8</accession>
<organism evidence="18 19">
    <name type="scientific">Candidatus Dojkabacteria bacterium</name>
    <dbReference type="NCBI Taxonomy" id="2099670"/>
    <lineage>
        <taxon>Bacteria</taxon>
        <taxon>Candidatus Dojkabacteria</taxon>
    </lineage>
</organism>
<keyword evidence="10 12" id="KW-0811">Translocation</keyword>
<dbReference type="GO" id="GO:0005524">
    <property type="term" value="F:ATP binding"/>
    <property type="evidence" value="ECO:0007669"/>
    <property type="project" value="UniProtKB-UniRule"/>
</dbReference>
<dbReference type="InterPro" id="IPR011115">
    <property type="entry name" value="SecA_DEAD"/>
</dbReference>
<dbReference type="PROSITE" id="PS51194">
    <property type="entry name" value="HELICASE_CTER"/>
    <property type="match status" value="1"/>
</dbReference>
<evidence type="ECO:0000259" key="15">
    <source>
        <dbReference type="PROSITE" id="PS51192"/>
    </source>
</evidence>
<dbReference type="SUPFAM" id="SSF81886">
    <property type="entry name" value="Helical scaffold and wing domains of SecA"/>
    <property type="match status" value="1"/>
</dbReference>
<keyword evidence="9 12" id="KW-1278">Translocase</keyword>
<feature type="region of interest" description="Disordered" evidence="14">
    <location>
        <begin position="958"/>
        <end position="984"/>
    </location>
</feature>
<dbReference type="InterPro" id="IPR027417">
    <property type="entry name" value="P-loop_NTPase"/>
</dbReference>
<dbReference type="InterPro" id="IPR001650">
    <property type="entry name" value="Helicase_C-like"/>
</dbReference>
<dbReference type="SUPFAM" id="SSF81767">
    <property type="entry name" value="Pre-protein crosslinking domain of SecA"/>
    <property type="match status" value="1"/>
</dbReference>
<evidence type="ECO:0000256" key="1">
    <source>
        <dbReference type="ARBA" id="ARBA00004170"/>
    </source>
</evidence>
<dbReference type="SMART" id="SM00958">
    <property type="entry name" value="SecA_PP_bind"/>
    <property type="match status" value="1"/>
</dbReference>
<evidence type="ECO:0000256" key="9">
    <source>
        <dbReference type="ARBA" id="ARBA00022967"/>
    </source>
</evidence>
<dbReference type="GO" id="GO:0017038">
    <property type="term" value="P:protein import"/>
    <property type="evidence" value="ECO:0007669"/>
    <property type="project" value="InterPro"/>
</dbReference>
<dbReference type="InterPro" id="IPR011116">
    <property type="entry name" value="SecA_Wing/Scaffold"/>
</dbReference>
<dbReference type="InterPro" id="IPR014018">
    <property type="entry name" value="SecA_motor_DEAD"/>
</dbReference>
<comment type="catalytic activity">
    <reaction evidence="12">
        <text>ATP + H2O + cellular proteinSide 1 = ADP + phosphate + cellular proteinSide 2.</text>
        <dbReference type="EC" id="7.4.2.8"/>
    </reaction>
</comment>
<keyword evidence="4 12" id="KW-1003">Cell membrane</keyword>
<evidence type="ECO:0000256" key="10">
    <source>
        <dbReference type="ARBA" id="ARBA00023010"/>
    </source>
</evidence>
<dbReference type="PANTHER" id="PTHR30612:SF0">
    <property type="entry name" value="CHLOROPLAST PROTEIN-TRANSPORTING ATPASE"/>
    <property type="match status" value="1"/>
</dbReference>
<keyword evidence="6 12" id="KW-0547">Nucleotide-binding</keyword>
<keyword evidence="13" id="KW-0175">Coiled coil</keyword>
<dbReference type="InterPro" id="IPR000185">
    <property type="entry name" value="SecA"/>
</dbReference>
<evidence type="ECO:0000256" key="12">
    <source>
        <dbReference type="HAMAP-Rule" id="MF_01382"/>
    </source>
</evidence>
<protein>
    <recommendedName>
        <fullName evidence="12">Protein translocase subunit SecA</fullName>
        <ecNumber evidence="12">7.4.2.8</ecNumber>
    </recommendedName>
</protein>
<evidence type="ECO:0000256" key="4">
    <source>
        <dbReference type="ARBA" id="ARBA00022475"/>
    </source>
</evidence>
<comment type="subcellular location">
    <subcellularLocation>
        <location evidence="12">Cell membrane</location>
        <topology evidence="12">Peripheral membrane protein</topology>
        <orientation evidence="12">Cytoplasmic side</orientation>
    </subcellularLocation>
    <subcellularLocation>
        <location evidence="12">Cytoplasm</location>
    </subcellularLocation>
    <subcellularLocation>
        <location evidence="1">Membrane</location>
        <topology evidence="1">Peripheral membrane protein</topology>
    </subcellularLocation>
    <text evidence="12">Distribution is 50-50.</text>
</comment>
<dbReference type="GO" id="GO:0005829">
    <property type="term" value="C:cytosol"/>
    <property type="evidence" value="ECO:0007669"/>
    <property type="project" value="TreeGrafter"/>
</dbReference>
<dbReference type="SMART" id="SM00957">
    <property type="entry name" value="SecA_DEAD"/>
    <property type="match status" value="1"/>
</dbReference>
<dbReference type="GO" id="GO:0031522">
    <property type="term" value="C:cell envelope Sec protein transport complex"/>
    <property type="evidence" value="ECO:0007669"/>
    <property type="project" value="TreeGrafter"/>
</dbReference>
<dbReference type="SUPFAM" id="SSF52540">
    <property type="entry name" value="P-loop containing nucleoside triphosphate hydrolases"/>
    <property type="match status" value="2"/>
</dbReference>
<evidence type="ECO:0000256" key="11">
    <source>
        <dbReference type="ARBA" id="ARBA00023136"/>
    </source>
</evidence>
<feature type="domain" description="Helicase ATP-binding" evidence="15">
    <location>
        <begin position="117"/>
        <end position="312"/>
    </location>
</feature>
<dbReference type="GO" id="GO:0043952">
    <property type="term" value="P:protein transport by the Sec complex"/>
    <property type="evidence" value="ECO:0007669"/>
    <property type="project" value="TreeGrafter"/>
</dbReference>
<evidence type="ECO:0000256" key="14">
    <source>
        <dbReference type="SAM" id="MobiDB-lite"/>
    </source>
</evidence>
<dbReference type="FunFam" id="3.40.50.300:FF:000429">
    <property type="entry name" value="Preprotein translocase subunit SecA"/>
    <property type="match status" value="1"/>
</dbReference>
<dbReference type="CDD" id="cd17928">
    <property type="entry name" value="DEXDc_SecA"/>
    <property type="match status" value="1"/>
</dbReference>
<dbReference type="GO" id="GO:0008564">
    <property type="term" value="F:protein-exporting ATPase activity"/>
    <property type="evidence" value="ECO:0007669"/>
    <property type="project" value="UniProtKB-EC"/>
</dbReference>
<dbReference type="PROSITE" id="PS51192">
    <property type="entry name" value="HELICASE_ATP_BIND_1"/>
    <property type="match status" value="1"/>
</dbReference>
<feature type="coiled-coil region" evidence="13">
    <location>
        <begin position="716"/>
        <end position="743"/>
    </location>
</feature>
<keyword evidence="3 12" id="KW-0813">Transport</keyword>
<dbReference type="EC" id="7.4.2.8" evidence="12"/>
<sequence>MLGKINKLFDRSSSRVKSTLPLLEEIRDLEDEIKNMSEKDIKARVQEMKDELKELVDAIPDSKKRSITKVNRREKFPSHEKEIQDKLIEFMPEVYAMVNESFRRTVGFTYHDVQLQAGILLGKGQILVEQYTGEGKTMTFMLPLALYALVGRGAHLVTVNNYLTKVGGEYAGHMLSTLGITVGVISPDDSYRFINDDEIAKYKNEEAVKARKDQRIAIDSMQGLNLVECTKREAYLCDITYATNNELGFDYLRDNMAWDLKSLVQRELYFCIIDEADSILIDEARTPLIISATPSDADTEKYSKFAAAVRNLEEGEEADYIVDYKARSASLTEYGMQKVEDFLEVDNAWDDFSTAYHIENALKAKSLFQKDDQYMIKNGNVYIVDEFTGRVLEGRRYSEGLHQAIEAKEGVEIKQESKTFATITFQNFFRLYKVLCGGSGTIMTESEEFFKIYGLDSVVIPTNKPRIREDYADRIYKTSDAKFRAVVEEIKEMHEQGRPVLVGTTSVEKSEVVSKLLDKEGIPHEVLNAKFHEQESRIVAKAGQKGAVTVATNMAGRGTDIVIGGGSRGDDKYKEVAELGGLHVIGTERHDSRRIDNQLRGRTGRQGEPGSTRFYVSLDDQIMRVLGGELLTRLFNMVKVPDDMPIEMKMIANQIETAQKRVEGVNFDSRKRIVEYDDVMNQHREIFYSRRNSVMVTSEHALGRFIDGARVIDTNLPEYSDSVKKYEERIKESQEVLEDMIEDILSNQVDDVLYSTYPEGSKFKEETAEKLIDRLTRFIPANLLQKGLDLPTSNLGKELLKKSEDGTNLYNLIENAVEQAYQTKIEELGDEYYNVVKAIQLESLDKTWVDHLEIMKDVRDSISLAGYAQRDPLVEYKNAAFQMFESFISNINQDVARKIMHVTKVRRVQQATPQMLRTNEDDVSDILTGDREMLPGVEGDQHKASDVISDIDKAVKKQQRTLRTNTSEKVSKNAKSNKKYGRNDRVTVKYSDGRVEKNVKYKKVEADVNAGNAEII</sequence>
<dbReference type="Pfam" id="PF01043">
    <property type="entry name" value="SecA_PP_bind"/>
    <property type="match status" value="1"/>
</dbReference>
<dbReference type="Proteomes" id="UP000775877">
    <property type="component" value="Unassembled WGS sequence"/>
</dbReference>
<dbReference type="Pfam" id="PF07517">
    <property type="entry name" value="SecA_DEAD"/>
    <property type="match status" value="1"/>
</dbReference>
<keyword evidence="8 12" id="KW-0653">Protein transport</keyword>
<reference evidence="18" key="2">
    <citation type="journal article" date="2021" name="Microbiome">
        <title>Successional dynamics and alternative stable states in a saline activated sludge microbial community over 9 years.</title>
        <authorList>
            <person name="Wang Y."/>
            <person name="Ye J."/>
            <person name="Ju F."/>
            <person name="Liu L."/>
            <person name="Boyd J.A."/>
            <person name="Deng Y."/>
            <person name="Parks D.H."/>
            <person name="Jiang X."/>
            <person name="Yin X."/>
            <person name="Woodcroft B.J."/>
            <person name="Tyson G.W."/>
            <person name="Hugenholtz P."/>
            <person name="Polz M.F."/>
            <person name="Zhang T."/>
        </authorList>
    </citation>
    <scope>NUCLEOTIDE SEQUENCE</scope>
    <source>
        <strain evidence="18">HKST-UBA13</strain>
    </source>
</reference>
<feature type="domain" description="SecA family profile" evidence="17">
    <location>
        <begin position="1"/>
        <end position="647"/>
    </location>
</feature>
<keyword evidence="7 12" id="KW-0067">ATP-binding</keyword>
<dbReference type="GO" id="GO:0005886">
    <property type="term" value="C:plasma membrane"/>
    <property type="evidence" value="ECO:0007669"/>
    <property type="project" value="UniProtKB-SubCell"/>
</dbReference>
<dbReference type="InterPro" id="IPR011130">
    <property type="entry name" value="SecA_preprotein_X-link_dom"/>
</dbReference>
<dbReference type="PROSITE" id="PS51196">
    <property type="entry name" value="SECA_MOTOR_DEAD"/>
    <property type="match status" value="1"/>
</dbReference>
<comment type="caution">
    <text evidence="18">The sequence shown here is derived from an EMBL/GenBank/DDBJ whole genome shotgun (WGS) entry which is preliminary data.</text>
</comment>
<dbReference type="Pfam" id="PF07516">
    <property type="entry name" value="SecA_SW"/>
    <property type="match status" value="1"/>
</dbReference>
<reference evidence="18" key="1">
    <citation type="submission" date="2020-04" db="EMBL/GenBank/DDBJ databases">
        <authorList>
            <person name="Zhang T."/>
        </authorList>
    </citation>
    <scope>NUCLEOTIDE SEQUENCE</scope>
    <source>
        <strain evidence="18">HKST-UBA13</strain>
    </source>
</reference>
<dbReference type="InterPro" id="IPR036670">
    <property type="entry name" value="SecA_X-link_sf"/>
</dbReference>
<dbReference type="HAMAP" id="MF_01382">
    <property type="entry name" value="SecA"/>
    <property type="match status" value="1"/>
</dbReference>
<feature type="binding site" evidence="12">
    <location>
        <begin position="133"/>
        <end position="137"/>
    </location>
    <ligand>
        <name>ATP</name>
        <dbReference type="ChEBI" id="CHEBI:30616"/>
    </ligand>
</feature>